<evidence type="ECO:0000313" key="2">
    <source>
        <dbReference type="Proteomes" id="UP001497444"/>
    </source>
</evidence>
<dbReference type="EMBL" id="CAXAQS010000505">
    <property type="protein sequence ID" value="CAK9251872.1"/>
    <property type="molecule type" value="Genomic_DNA"/>
</dbReference>
<accession>A0ABP0VBP9</accession>
<reference evidence="1" key="1">
    <citation type="submission" date="2024-02" db="EMBL/GenBank/DDBJ databases">
        <authorList>
            <consortium name="ELIXIR-Norway"/>
            <consortium name="Elixir Norway"/>
        </authorList>
    </citation>
    <scope>NUCLEOTIDE SEQUENCE</scope>
</reference>
<dbReference type="Proteomes" id="UP001497444">
    <property type="component" value="Unassembled WGS sequence"/>
</dbReference>
<protein>
    <submittedName>
        <fullName evidence="1">Uncharacterized protein</fullName>
    </submittedName>
</protein>
<organism evidence="1 2">
    <name type="scientific">Sphagnum jensenii</name>
    <dbReference type="NCBI Taxonomy" id="128206"/>
    <lineage>
        <taxon>Eukaryota</taxon>
        <taxon>Viridiplantae</taxon>
        <taxon>Streptophyta</taxon>
        <taxon>Embryophyta</taxon>
        <taxon>Bryophyta</taxon>
        <taxon>Sphagnophytina</taxon>
        <taxon>Sphagnopsida</taxon>
        <taxon>Sphagnales</taxon>
        <taxon>Sphagnaceae</taxon>
        <taxon>Sphagnum</taxon>
    </lineage>
</organism>
<comment type="caution">
    <text evidence="1">The sequence shown here is derived from an EMBL/GenBank/DDBJ whole genome shotgun (WGS) entry which is preliminary data.</text>
</comment>
<proteinExistence type="predicted"/>
<evidence type="ECO:0000313" key="1">
    <source>
        <dbReference type="EMBL" id="CAK9251872.1"/>
    </source>
</evidence>
<gene>
    <name evidence="1" type="ORF">CSSPJE1EN1_LOCUS27250</name>
</gene>
<keyword evidence="2" id="KW-1185">Reference proteome</keyword>
<name>A0ABP0VBP9_9BRYO</name>
<sequence>MKGFRSGSSLDILPLSSSQRYFEGKKGEQLELANFLLQLEQAAASKSSRRGNANIETAVAVETPLTVNDSPAPSFSTLSEGEE</sequence>